<feature type="domain" description="3-hydroxyacyl-CoA dehydrogenase C-terminal" evidence="9">
    <location>
        <begin position="375"/>
        <end position="428"/>
    </location>
</feature>
<proteinExistence type="inferred from homology"/>
<dbReference type="SUPFAM" id="SSF48179">
    <property type="entry name" value="6-phosphogluconate dehydrogenase C-terminal domain-like"/>
    <property type="match status" value="2"/>
</dbReference>
<comment type="similarity">
    <text evidence="2">Belongs to the 3-hydroxyacyl-CoA dehydrogenase family.</text>
</comment>
<accession>A0A223E557</accession>
<dbReference type="GO" id="GO:0070403">
    <property type="term" value="F:NAD+ binding"/>
    <property type="evidence" value="ECO:0007669"/>
    <property type="project" value="InterPro"/>
</dbReference>
<evidence type="ECO:0000256" key="3">
    <source>
        <dbReference type="ARBA" id="ARBA00022832"/>
    </source>
</evidence>
<dbReference type="Pfam" id="PF00378">
    <property type="entry name" value="ECH_1"/>
    <property type="match status" value="1"/>
</dbReference>
<dbReference type="InterPro" id="IPR006108">
    <property type="entry name" value="3HC_DH_C"/>
</dbReference>
<dbReference type="EMBL" id="CP017703">
    <property type="protein sequence ID" value="ASS90331.1"/>
    <property type="molecule type" value="Genomic_DNA"/>
</dbReference>
<feature type="domain" description="3-hydroxyacyl-CoA dehydrogenase NAD binding" evidence="10">
    <location>
        <begin position="18"/>
        <end position="216"/>
    </location>
</feature>
<dbReference type="Gene3D" id="3.90.226.10">
    <property type="entry name" value="2-enoyl-CoA Hydratase, Chain A, domain 1"/>
    <property type="match status" value="1"/>
</dbReference>
<dbReference type="GO" id="GO:0006635">
    <property type="term" value="P:fatty acid beta-oxidation"/>
    <property type="evidence" value="ECO:0007669"/>
    <property type="project" value="UniProtKB-UniPathway"/>
</dbReference>
<protein>
    <submittedName>
        <fullName evidence="11">3-hydroxyacyl-CoA dehydrogenase</fullName>
    </submittedName>
</protein>
<keyword evidence="7" id="KW-0443">Lipid metabolism</keyword>
<dbReference type="UniPathway" id="UPA00659"/>
<keyword evidence="6" id="KW-0520">NAD</keyword>
<dbReference type="InterPro" id="IPR029045">
    <property type="entry name" value="ClpP/crotonase-like_dom_sf"/>
</dbReference>
<evidence type="ECO:0000256" key="6">
    <source>
        <dbReference type="ARBA" id="ARBA00023027"/>
    </source>
</evidence>
<dbReference type="Pfam" id="PF00725">
    <property type="entry name" value="3HCDH"/>
    <property type="match status" value="2"/>
</dbReference>
<dbReference type="Gene3D" id="1.10.1040.50">
    <property type="match status" value="1"/>
</dbReference>
<evidence type="ECO:0000313" key="12">
    <source>
        <dbReference type="Proteomes" id="UP000214606"/>
    </source>
</evidence>
<dbReference type="InterPro" id="IPR001753">
    <property type="entry name" value="Enoyl-CoA_hydra/iso"/>
</dbReference>
<evidence type="ECO:0000313" key="11">
    <source>
        <dbReference type="EMBL" id="ASS90331.1"/>
    </source>
</evidence>
<dbReference type="Gene3D" id="3.40.50.720">
    <property type="entry name" value="NAD(P)-binding Rossmann-like Domain"/>
    <property type="match status" value="1"/>
</dbReference>
<organism evidence="11 12">
    <name type="scientific">Aeribacillus pallidus</name>
    <dbReference type="NCBI Taxonomy" id="33936"/>
    <lineage>
        <taxon>Bacteria</taxon>
        <taxon>Bacillati</taxon>
        <taxon>Bacillota</taxon>
        <taxon>Bacilli</taxon>
        <taxon>Bacillales</taxon>
        <taxon>Bacillaceae</taxon>
        <taxon>Aeribacillus</taxon>
    </lineage>
</organism>
<evidence type="ECO:0000256" key="4">
    <source>
        <dbReference type="ARBA" id="ARBA00022963"/>
    </source>
</evidence>
<dbReference type="SUPFAM" id="SSF52096">
    <property type="entry name" value="ClpP/crotonase"/>
    <property type="match status" value="1"/>
</dbReference>
<dbReference type="Pfam" id="PF02737">
    <property type="entry name" value="3HCDH_N"/>
    <property type="match status" value="1"/>
</dbReference>
<dbReference type="AlphaFoldDB" id="A0A223E557"/>
<reference evidence="11 12" key="1">
    <citation type="submission" date="2016-10" db="EMBL/GenBank/DDBJ databases">
        <title>The whole genome sequencing and assembly of Aeribacillus pallidus KCTC3564 strain.</title>
        <authorList>
            <person name="Lee Y.-J."/>
            <person name="Park M.-K."/>
            <person name="Yi H."/>
            <person name="Bahn Y.-S."/>
            <person name="Kim J.F."/>
            <person name="Lee D.-W."/>
        </authorList>
    </citation>
    <scope>NUCLEOTIDE SEQUENCE [LARGE SCALE GENOMIC DNA]</scope>
    <source>
        <strain evidence="11 12">KCTC3564</strain>
    </source>
</reference>
<evidence type="ECO:0000256" key="5">
    <source>
        <dbReference type="ARBA" id="ARBA00023002"/>
    </source>
</evidence>
<evidence type="ECO:0000259" key="9">
    <source>
        <dbReference type="Pfam" id="PF00725"/>
    </source>
</evidence>
<dbReference type="InterPro" id="IPR008927">
    <property type="entry name" value="6-PGluconate_DH-like_C_sf"/>
</dbReference>
<keyword evidence="5" id="KW-0560">Oxidoreductase</keyword>
<dbReference type="InterPro" id="IPR036291">
    <property type="entry name" value="NAD(P)-bd_dom_sf"/>
</dbReference>
<evidence type="ECO:0000256" key="1">
    <source>
        <dbReference type="ARBA" id="ARBA00005005"/>
    </source>
</evidence>
<sequence length="805" mass="90396">MNVHSNERGFEIVRQIKKAAVLGSGVMGSQIAAHLANVGIHVLLLDIVPTELTAEEKQQGLTLKDPIVRNRYAQKAVQRLQKQTPAPLTAKENIERIEIGNFDDDIEKIAEADWVIEAVVERLDIKQKVFEKVDKWRRPGSIISTNTSGVSVHSMSENRSEDFRKHFLGTHFFNPPRYLKLLEIIPTKDTDEQVVAFMKRFGEDVLGKGVVCAKDTPNFIANRIGTYGFLVTVREMLKGNYSVGEVDSVTGPLIGRQKSATFHTLDVVGLDTFFHVVNNVYERVDGEEKEIFRVPDFMKKMHENGWIGSKAGQGFYKKTGKEILELNVNTMEYENRKKLRADSIEIARREKGTGEKLKAVVYSNDRAGTLIWKILIPTLLYSAEQLDSIAETIVDIDQAMKWGFGWELGPFEMWDAIGIKRSVEIIEQQGGTVPAWVKQMLKDGYETFYKQSEGATYFYHRGEYRLLQTNMKQIHVQSLKNGKSIIKENNGASLIDIGDDIALLEFHSKNNAIGYDIVQMIDFAIDEVDKNYKGLVIGNEGKHFCVGANLAFMLMEAQDENYFEIELMIRKFQQAMMKIKYSPKPVVAAPFHMTLGGGAEVCLPASSIQAAMETYIGLVETGVGLIPGGGGNKELYIKILDQIGNDIEIDLQKVANKTFETIAMAKVSKSAQEAQQNGFLQPTDAITINKDHLLYDAKQKALFLYESGYRPPVRKKIPVVGETGYAAMILGAQNLYLSGYASEHDVKIAKKLAYVIAGGKLPYRTKVDEQYLLDLEREAFLSLIGEPKTQARMQHMLLKGKPLRN</sequence>
<dbReference type="InterPro" id="IPR006176">
    <property type="entry name" value="3-OHacyl-CoA_DH_NAD-bd"/>
</dbReference>
<keyword evidence="4" id="KW-0442">Lipid degradation</keyword>
<evidence type="ECO:0000256" key="7">
    <source>
        <dbReference type="ARBA" id="ARBA00023098"/>
    </source>
</evidence>
<dbReference type="SUPFAM" id="SSF51735">
    <property type="entry name" value="NAD(P)-binding Rossmann-fold domains"/>
    <property type="match status" value="1"/>
</dbReference>
<keyword evidence="3" id="KW-0276">Fatty acid metabolism</keyword>
<evidence type="ECO:0000256" key="8">
    <source>
        <dbReference type="ARBA" id="ARBA00049556"/>
    </source>
</evidence>
<dbReference type="KEGG" id="apak:AP3564_08895"/>
<dbReference type="CDD" id="cd06558">
    <property type="entry name" value="crotonase-like"/>
    <property type="match status" value="1"/>
</dbReference>
<dbReference type="PANTHER" id="PTHR48075">
    <property type="entry name" value="3-HYDROXYACYL-COA DEHYDROGENASE FAMILY PROTEIN"/>
    <property type="match status" value="1"/>
</dbReference>
<comment type="catalytic activity">
    <reaction evidence="8">
        <text>a (3S)-3-hydroxyacyl-CoA + NAD(+) = a 3-oxoacyl-CoA + NADH + H(+)</text>
        <dbReference type="Rhea" id="RHEA:22432"/>
        <dbReference type="ChEBI" id="CHEBI:15378"/>
        <dbReference type="ChEBI" id="CHEBI:57318"/>
        <dbReference type="ChEBI" id="CHEBI:57540"/>
        <dbReference type="ChEBI" id="CHEBI:57945"/>
        <dbReference type="ChEBI" id="CHEBI:90726"/>
        <dbReference type="EC" id="1.1.1.35"/>
    </reaction>
</comment>
<evidence type="ECO:0000256" key="2">
    <source>
        <dbReference type="ARBA" id="ARBA00009463"/>
    </source>
</evidence>
<evidence type="ECO:0000259" key="10">
    <source>
        <dbReference type="Pfam" id="PF02737"/>
    </source>
</evidence>
<feature type="domain" description="3-hydroxyacyl-CoA dehydrogenase C-terminal" evidence="9">
    <location>
        <begin position="219"/>
        <end position="317"/>
    </location>
</feature>
<name>A0A223E557_9BACI</name>
<comment type="pathway">
    <text evidence="1">Lipid metabolism; fatty acid beta-oxidation.</text>
</comment>
<gene>
    <name evidence="11" type="ORF">AP3564_08895</name>
</gene>
<dbReference type="Proteomes" id="UP000214606">
    <property type="component" value="Chromosome"/>
</dbReference>
<dbReference type="PANTHER" id="PTHR48075:SF7">
    <property type="entry name" value="3-HYDROXYACYL-COA DEHYDROGENASE-RELATED"/>
    <property type="match status" value="1"/>
</dbReference>
<dbReference type="GO" id="GO:0003857">
    <property type="term" value="F:(3S)-3-hydroxyacyl-CoA dehydrogenase (NAD+) activity"/>
    <property type="evidence" value="ECO:0007669"/>
    <property type="project" value="UniProtKB-EC"/>
</dbReference>